<evidence type="ECO:0000256" key="6">
    <source>
        <dbReference type="ARBA" id="ARBA00023239"/>
    </source>
</evidence>
<comment type="similarity">
    <text evidence="9">Belongs to the PanD family.</text>
</comment>
<proteinExistence type="inferred from homology"/>
<comment type="catalytic activity">
    <reaction evidence="9">
        <text>L-aspartate + H(+) = beta-alanine + CO2</text>
        <dbReference type="Rhea" id="RHEA:19497"/>
        <dbReference type="ChEBI" id="CHEBI:15378"/>
        <dbReference type="ChEBI" id="CHEBI:16526"/>
        <dbReference type="ChEBI" id="CHEBI:29991"/>
        <dbReference type="ChEBI" id="CHEBI:57966"/>
        <dbReference type="EC" id="4.1.1.11"/>
    </reaction>
</comment>
<dbReference type="AlphaFoldDB" id="A0A3S4VB75"/>
<dbReference type="GO" id="GO:0004068">
    <property type="term" value="F:aspartate 1-decarboxylase activity"/>
    <property type="evidence" value="ECO:0007669"/>
    <property type="project" value="UniProtKB-UniRule"/>
</dbReference>
<name>A0A3S4VB75_9ACTO</name>
<comment type="subcellular location">
    <subcellularLocation>
        <location evidence="9">Cytoplasm</location>
    </subcellularLocation>
</comment>
<dbReference type="NCBIfam" id="TIGR00223">
    <property type="entry name" value="panD"/>
    <property type="match status" value="1"/>
</dbReference>
<dbReference type="Gene3D" id="2.40.40.20">
    <property type="match status" value="1"/>
</dbReference>
<keyword evidence="8 9" id="KW-0670">Pyruvate</keyword>
<dbReference type="SUPFAM" id="SSF50692">
    <property type="entry name" value="ADC-like"/>
    <property type="match status" value="1"/>
</dbReference>
<feature type="binding site" evidence="9">
    <location>
        <begin position="74"/>
        <end position="76"/>
    </location>
    <ligand>
        <name>substrate</name>
    </ligand>
</feature>
<comment type="PTM">
    <text evidence="9">Is synthesized initially as an inactive proenzyme, which is activated by self-cleavage at a specific serine bond to produce a beta-subunit with a hydroxyl group at its C-terminus and an alpha-subunit with a pyruvoyl group at its N-terminus.</text>
</comment>
<evidence type="ECO:0000256" key="10">
    <source>
        <dbReference type="SAM" id="MobiDB-lite"/>
    </source>
</evidence>
<dbReference type="EC" id="4.1.1.11" evidence="9"/>
<evidence type="ECO:0000256" key="1">
    <source>
        <dbReference type="ARBA" id="ARBA00022490"/>
    </source>
</evidence>
<keyword evidence="1 9" id="KW-0963">Cytoplasm</keyword>
<dbReference type="KEGG" id="tbw:NCTC13354_01386"/>
<dbReference type="GO" id="GO:0015940">
    <property type="term" value="P:pantothenate biosynthetic process"/>
    <property type="evidence" value="ECO:0007669"/>
    <property type="project" value="UniProtKB-UniRule"/>
</dbReference>
<evidence type="ECO:0000313" key="11">
    <source>
        <dbReference type="EMBL" id="VEI13665.1"/>
    </source>
</evidence>
<dbReference type="InterPro" id="IPR003190">
    <property type="entry name" value="Asp_decarbox"/>
</dbReference>
<dbReference type="PANTHER" id="PTHR21012">
    <property type="entry name" value="ASPARTATE 1-DECARBOXYLASE"/>
    <property type="match status" value="1"/>
</dbReference>
<comment type="function">
    <text evidence="9">Catalyzes the pyruvoyl-dependent decarboxylation of aspartate to produce beta-alanine.</text>
</comment>
<comment type="pathway">
    <text evidence="9">Cofactor biosynthesis; (R)-pantothenate biosynthesis; beta-alanine from L-aspartate: step 1/1.</text>
</comment>
<dbReference type="PANTHER" id="PTHR21012:SF0">
    <property type="entry name" value="ASPARTATE 1-DECARBOXYLASE"/>
    <property type="match status" value="1"/>
</dbReference>
<dbReference type="GO" id="GO:0005829">
    <property type="term" value="C:cytosol"/>
    <property type="evidence" value="ECO:0007669"/>
    <property type="project" value="TreeGrafter"/>
</dbReference>
<keyword evidence="12" id="KW-1185">Reference proteome</keyword>
<protein>
    <recommendedName>
        <fullName evidence="9">Aspartate 1-decarboxylase</fullName>
        <ecNumber evidence="9">4.1.1.11</ecNumber>
    </recommendedName>
    <alternativeName>
        <fullName evidence="9">Aspartate alpha-decarboxylase</fullName>
    </alternativeName>
    <component>
        <recommendedName>
            <fullName evidence="9">Aspartate 1-decarboxylase beta chain</fullName>
        </recommendedName>
    </component>
    <component>
        <recommendedName>
            <fullName evidence="9">Aspartate 1-decarboxylase alpha chain</fullName>
        </recommendedName>
    </component>
</protein>
<dbReference type="Proteomes" id="UP000269542">
    <property type="component" value="Chromosome"/>
</dbReference>
<comment type="subunit">
    <text evidence="9">Heterooctamer of four alpha and four beta subunits.</text>
</comment>
<feature type="compositionally biased region" description="Polar residues" evidence="10">
    <location>
        <begin position="145"/>
        <end position="160"/>
    </location>
</feature>
<organism evidence="11 12">
    <name type="scientific">Trueperella bialowiezensis</name>
    <dbReference type="NCBI Taxonomy" id="312285"/>
    <lineage>
        <taxon>Bacteria</taxon>
        <taxon>Bacillati</taxon>
        <taxon>Actinomycetota</taxon>
        <taxon>Actinomycetes</taxon>
        <taxon>Actinomycetales</taxon>
        <taxon>Actinomycetaceae</taxon>
        <taxon>Trueperella</taxon>
    </lineage>
</organism>
<keyword evidence="3 9" id="KW-0210">Decarboxylase</keyword>
<feature type="active site" description="Proton donor" evidence="9">
    <location>
        <position position="59"/>
    </location>
</feature>
<evidence type="ECO:0000256" key="3">
    <source>
        <dbReference type="ARBA" id="ARBA00022793"/>
    </source>
</evidence>
<dbReference type="EMBL" id="LR134476">
    <property type="protein sequence ID" value="VEI13665.1"/>
    <property type="molecule type" value="Genomic_DNA"/>
</dbReference>
<evidence type="ECO:0000256" key="7">
    <source>
        <dbReference type="ARBA" id="ARBA00023270"/>
    </source>
</evidence>
<feature type="modified residue" description="Pyruvic acid (Ser)" evidence="9">
    <location>
        <position position="26"/>
    </location>
</feature>
<feature type="chain" id="PRO_5023282346" description="Aspartate 1-decarboxylase beta chain" evidence="9">
    <location>
        <begin position="1"/>
        <end position="25"/>
    </location>
</feature>
<dbReference type="InterPro" id="IPR009010">
    <property type="entry name" value="Asp_de-COase-like_dom_sf"/>
</dbReference>
<dbReference type="GO" id="GO:0006523">
    <property type="term" value="P:alanine biosynthetic process"/>
    <property type="evidence" value="ECO:0007669"/>
    <property type="project" value="InterPro"/>
</dbReference>
<evidence type="ECO:0000256" key="9">
    <source>
        <dbReference type="HAMAP-Rule" id="MF_00446"/>
    </source>
</evidence>
<dbReference type="UniPathway" id="UPA00028">
    <property type="reaction ID" value="UER00002"/>
</dbReference>
<gene>
    <name evidence="9 11" type="primary">panD</name>
    <name evidence="11" type="ORF">NCTC13354_01386</name>
</gene>
<feature type="region of interest" description="Disordered" evidence="10">
    <location>
        <begin position="117"/>
        <end position="160"/>
    </location>
</feature>
<dbReference type="RefSeq" id="WP_241968964.1">
    <property type="nucleotide sequence ID" value="NZ_LR134476.1"/>
</dbReference>
<keyword evidence="7 9" id="KW-0704">Schiff base</keyword>
<keyword evidence="6 9" id="KW-0456">Lyase</keyword>
<accession>A0A3S4VB75</accession>
<evidence type="ECO:0000256" key="5">
    <source>
        <dbReference type="ARBA" id="ARBA00023145"/>
    </source>
</evidence>
<dbReference type="Pfam" id="PF02261">
    <property type="entry name" value="Asp_decarbox"/>
    <property type="match status" value="1"/>
</dbReference>
<evidence type="ECO:0000256" key="2">
    <source>
        <dbReference type="ARBA" id="ARBA00022655"/>
    </source>
</evidence>
<evidence type="ECO:0000256" key="4">
    <source>
        <dbReference type="ARBA" id="ARBA00022813"/>
    </source>
</evidence>
<keyword evidence="4 9" id="KW-0068">Autocatalytic cleavage</keyword>
<comment type="cofactor">
    <cofactor evidence="9">
        <name>pyruvate</name>
        <dbReference type="ChEBI" id="CHEBI:15361"/>
    </cofactor>
    <text evidence="9">Binds 1 pyruvoyl group covalently per subunit.</text>
</comment>
<sequence>MRLRTMMTGKIHRATVTDADLHYVGSVTIDLDLLEAADILPGERVDIVNVTNGNRLSTYTIPGERGAGEIKLNGAAAHLCSAGDLVIIICYSQVDDAGANAVEPRVVFVDDHNRIVSRDADPGRAPEGSADLRSSGIPFADASRETTSIQTATSPENPEG</sequence>
<feature type="active site" description="Schiff-base intermediate with substrate; via pyruvic acid" evidence="9">
    <location>
        <position position="26"/>
    </location>
</feature>
<reference evidence="11 12" key="1">
    <citation type="submission" date="2018-12" db="EMBL/GenBank/DDBJ databases">
        <authorList>
            <consortium name="Pathogen Informatics"/>
        </authorList>
    </citation>
    <scope>NUCLEOTIDE SEQUENCE [LARGE SCALE GENOMIC DNA]</scope>
    <source>
        <strain evidence="11 12">NCTC13354</strain>
    </source>
</reference>
<feature type="binding site" evidence="9">
    <location>
        <position position="58"/>
    </location>
    <ligand>
        <name>substrate</name>
    </ligand>
</feature>
<keyword evidence="2 9" id="KW-0566">Pantothenate biosynthesis</keyword>
<evidence type="ECO:0000256" key="8">
    <source>
        <dbReference type="ARBA" id="ARBA00023317"/>
    </source>
</evidence>
<feature type="chain" id="PRO_5023282345" description="Aspartate 1-decarboxylase alpha chain" evidence="9">
    <location>
        <begin position="26"/>
        <end position="160"/>
    </location>
</feature>
<dbReference type="HAMAP" id="MF_00446">
    <property type="entry name" value="PanD"/>
    <property type="match status" value="1"/>
</dbReference>
<dbReference type="CDD" id="cd06919">
    <property type="entry name" value="Asp_decarbox"/>
    <property type="match status" value="1"/>
</dbReference>
<evidence type="ECO:0000313" key="12">
    <source>
        <dbReference type="Proteomes" id="UP000269542"/>
    </source>
</evidence>
<keyword evidence="5 9" id="KW-0865">Zymogen</keyword>